<accession>A0A6A7Y8N2</accession>
<evidence type="ECO:0000313" key="2">
    <source>
        <dbReference type="EMBL" id="MQT15085.1"/>
    </source>
</evidence>
<name>A0A6A7Y8N2_9HYPH</name>
<dbReference type="RefSeq" id="WP_153489420.1">
    <property type="nucleotide sequence ID" value="NZ_VWNA01000003.1"/>
</dbReference>
<protein>
    <submittedName>
        <fullName evidence="2">Siderophore-iron reductase FhuF</fullName>
    </submittedName>
</protein>
<keyword evidence="3" id="KW-1185">Reference proteome</keyword>
<feature type="domain" description="Aerobactin siderophore biosynthesis IucA/IucC-like C-terminal" evidence="1">
    <location>
        <begin position="72"/>
        <end position="222"/>
    </location>
</feature>
<dbReference type="InterPro" id="IPR022770">
    <property type="entry name" value="IucA/IucC-like_C"/>
</dbReference>
<evidence type="ECO:0000313" key="3">
    <source>
        <dbReference type="Proteomes" id="UP000332515"/>
    </source>
</evidence>
<dbReference type="EMBL" id="VWNA01000003">
    <property type="protein sequence ID" value="MQT15085.1"/>
    <property type="molecule type" value="Genomic_DNA"/>
</dbReference>
<dbReference type="Pfam" id="PF06276">
    <property type="entry name" value="FhuF"/>
    <property type="match status" value="1"/>
</dbReference>
<sequence>MTGSPQQPMPIRAALEELFQGELEPYARMMLFSADPRGGLSCAALRDPVVLDERLAHFGAAFPGADRRAVASFWSQYYFAVLTIPLGLSMVVLGRMPDPALETTDLVWDPSGGGPSAIRFRDERGTPERPVTDLFETMIEAHLAPMIAAIAAHAGLAPKLLWSNVAGYFEWIVQEMHRRRSELTLAARGAAIDEAVAFFDCAVLPSGTRNPLLKPVRYVEEGGEIVRRRRICCLRHMLPGVGGCGATCPVPEGRGATA</sequence>
<gene>
    <name evidence="2" type="primary">fhuF</name>
    <name evidence="2" type="ORF">F0357_20985</name>
</gene>
<dbReference type="Proteomes" id="UP000332515">
    <property type="component" value="Unassembled WGS sequence"/>
</dbReference>
<proteinExistence type="predicted"/>
<organism evidence="2 3">
    <name type="scientific">Segnochrobactrum spirostomi</name>
    <dbReference type="NCBI Taxonomy" id="2608987"/>
    <lineage>
        <taxon>Bacteria</taxon>
        <taxon>Pseudomonadati</taxon>
        <taxon>Pseudomonadota</taxon>
        <taxon>Alphaproteobacteria</taxon>
        <taxon>Hyphomicrobiales</taxon>
        <taxon>Segnochrobactraceae</taxon>
        <taxon>Segnochrobactrum</taxon>
    </lineage>
</organism>
<dbReference type="AlphaFoldDB" id="A0A6A7Y8N2"/>
<dbReference type="GO" id="GO:0003824">
    <property type="term" value="F:catalytic activity"/>
    <property type="evidence" value="ECO:0007669"/>
    <property type="project" value="UniProtKB-ARBA"/>
</dbReference>
<dbReference type="NCBIfam" id="TIGR03951">
    <property type="entry name" value="Fe_III_red_FhuF"/>
    <property type="match status" value="1"/>
</dbReference>
<comment type="caution">
    <text evidence="2">The sequence shown here is derived from an EMBL/GenBank/DDBJ whole genome shotgun (WGS) entry which is preliminary data.</text>
</comment>
<dbReference type="InterPro" id="IPR008090">
    <property type="entry name" value="Fe_iron_reduct"/>
</dbReference>
<reference evidence="2 3" key="1">
    <citation type="submission" date="2019-09" db="EMBL/GenBank/DDBJ databases">
        <title>Segnochrobactrum spirostomi gen. nov., sp. nov., isolated from the ciliate Spirostomum cf. yagiui and description of a novel family, Segnochrobactraceae fam. nov. within the order Rhizobiales of the class Alphaproteobacteria.</title>
        <authorList>
            <person name="Akter S."/>
            <person name="Shazib S.U.A."/>
            <person name="Shin M.K."/>
        </authorList>
    </citation>
    <scope>NUCLEOTIDE SEQUENCE [LARGE SCALE GENOMIC DNA]</scope>
    <source>
        <strain evidence="2 3">Sp-1</strain>
    </source>
</reference>
<evidence type="ECO:0000259" key="1">
    <source>
        <dbReference type="Pfam" id="PF06276"/>
    </source>
</evidence>